<evidence type="ECO:0000313" key="2">
    <source>
        <dbReference type="Proteomes" id="UP000599437"/>
    </source>
</evidence>
<keyword evidence="2" id="KW-1185">Reference proteome</keyword>
<gene>
    <name evidence="1" type="ORF">GCM10010346_12790</name>
</gene>
<dbReference type="RefSeq" id="WP_138894660.1">
    <property type="nucleotide sequence ID" value="NZ_BMVO01000002.1"/>
</dbReference>
<dbReference type="InterPro" id="IPR036388">
    <property type="entry name" value="WH-like_DNA-bd_sf"/>
</dbReference>
<protein>
    <recommendedName>
        <fullName evidence="3">MarR family transcriptional regulator</fullName>
    </recommendedName>
</protein>
<comment type="caution">
    <text evidence="1">The sequence shown here is derived from an EMBL/GenBank/DDBJ whole genome shotgun (WGS) entry which is preliminary data.</text>
</comment>
<accession>A0ABQ3DN13</accession>
<name>A0ABQ3DN13_9ACTN</name>
<sequence length="147" mass="15501">MSATPNVNGQIIGQAHYATRAVLERYLARTGTTFHQSVALNVAADSGTGVDRGHLVSRMTGSLKTDDATALATIAELTGAALVEAVPGDECRIRLTDAGRELHRSIRTEVGEITARLYDGFEPDELAVAGRLLTVLTARANAELADA</sequence>
<dbReference type="InterPro" id="IPR036390">
    <property type="entry name" value="WH_DNA-bd_sf"/>
</dbReference>
<dbReference type="SUPFAM" id="SSF46785">
    <property type="entry name" value="Winged helix' DNA-binding domain"/>
    <property type="match status" value="1"/>
</dbReference>
<dbReference type="Proteomes" id="UP000599437">
    <property type="component" value="Unassembled WGS sequence"/>
</dbReference>
<organism evidence="1 2">
    <name type="scientific">Streptomyces chryseus</name>
    <dbReference type="NCBI Taxonomy" id="68186"/>
    <lineage>
        <taxon>Bacteria</taxon>
        <taxon>Bacillati</taxon>
        <taxon>Actinomycetota</taxon>
        <taxon>Actinomycetes</taxon>
        <taxon>Kitasatosporales</taxon>
        <taxon>Streptomycetaceae</taxon>
        <taxon>Streptomyces</taxon>
    </lineage>
</organism>
<dbReference type="EMBL" id="BMVO01000002">
    <property type="protein sequence ID" value="GHA91376.1"/>
    <property type="molecule type" value="Genomic_DNA"/>
</dbReference>
<dbReference type="Gene3D" id="1.10.10.10">
    <property type="entry name" value="Winged helix-like DNA-binding domain superfamily/Winged helix DNA-binding domain"/>
    <property type="match status" value="1"/>
</dbReference>
<evidence type="ECO:0000313" key="1">
    <source>
        <dbReference type="EMBL" id="GHA91376.1"/>
    </source>
</evidence>
<proteinExistence type="predicted"/>
<reference evidence="2" key="1">
    <citation type="journal article" date="2019" name="Int. J. Syst. Evol. Microbiol.">
        <title>The Global Catalogue of Microorganisms (GCM) 10K type strain sequencing project: providing services to taxonomists for standard genome sequencing and annotation.</title>
        <authorList>
            <consortium name="The Broad Institute Genomics Platform"/>
            <consortium name="The Broad Institute Genome Sequencing Center for Infectious Disease"/>
            <person name="Wu L."/>
            <person name="Ma J."/>
        </authorList>
    </citation>
    <scope>NUCLEOTIDE SEQUENCE [LARGE SCALE GENOMIC DNA]</scope>
    <source>
        <strain evidence="2">JCM 4737</strain>
    </source>
</reference>
<evidence type="ECO:0008006" key="3">
    <source>
        <dbReference type="Google" id="ProtNLM"/>
    </source>
</evidence>